<evidence type="ECO:0000256" key="1">
    <source>
        <dbReference type="SAM" id="SignalP"/>
    </source>
</evidence>
<sequence length="154" mass="17280">MPPSFKILLFFFITGIVFLPILAQSTKDCDDTCAKRVGEVQKLLKKSHGLSMSVLELVCSFRHDKIVCDETVQKIQDVITEAALEFIKFPGINGSPNILCETILGWCPPKHRNIDRTKMTCSHCKALLKSGKNAPKLFAKLVCRNSSYCEDFIN</sequence>
<evidence type="ECO:0000313" key="3">
    <source>
        <dbReference type="Proteomes" id="UP000008281"/>
    </source>
</evidence>
<protein>
    <recommendedName>
        <fullName evidence="4">Saposin B-type domain-containing protein</fullName>
    </recommendedName>
</protein>
<organism evidence="3">
    <name type="scientific">Caenorhabditis remanei</name>
    <name type="common">Caenorhabditis vulgaris</name>
    <dbReference type="NCBI Taxonomy" id="31234"/>
    <lineage>
        <taxon>Eukaryota</taxon>
        <taxon>Metazoa</taxon>
        <taxon>Ecdysozoa</taxon>
        <taxon>Nematoda</taxon>
        <taxon>Chromadorea</taxon>
        <taxon>Rhabditida</taxon>
        <taxon>Rhabditina</taxon>
        <taxon>Rhabditomorpha</taxon>
        <taxon>Rhabditoidea</taxon>
        <taxon>Rhabditidae</taxon>
        <taxon>Peloderinae</taxon>
        <taxon>Caenorhabditis</taxon>
    </lineage>
</organism>
<proteinExistence type="predicted"/>
<dbReference type="InParanoid" id="E3MY20"/>
<evidence type="ECO:0000313" key="2">
    <source>
        <dbReference type="EMBL" id="EFP11862.1"/>
    </source>
</evidence>
<reference evidence="2" key="1">
    <citation type="submission" date="2007-07" db="EMBL/GenBank/DDBJ databases">
        <title>PCAP assembly of the Caenorhabditis remanei genome.</title>
        <authorList>
            <consortium name="The Caenorhabditis remanei Sequencing Consortium"/>
            <person name="Wilson R.K."/>
        </authorList>
    </citation>
    <scope>NUCLEOTIDE SEQUENCE [LARGE SCALE GENOMIC DNA]</scope>
    <source>
        <strain evidence="2">PB4641</strain>
    </source>
</reference>
<feature type="signal peptide" evidence="1">
    <location>
        <begin position="1"/>
        <end position="23"/>
    </location>
</feature>
<dbReference type="AlphaFoldDB" id="E3MY20"/>
<keyword evidence="3" id="KW-1185">Reference proteome</keyword>
<feature type="chain" id="PRO_5003176516" description="Saposin B-type domain-containing protein" evidence="1">
    <location>
        <begin position="24"/>
        <end position="154"/>
    </location>
</feature>
<name>E3MY20_CAERE</name>
<gene>
    <name evidence="2" type="ORF">CRE_29357</name>
</gene>
<dbReference type="Proteomes" id="UP000008281">
    <property type="component" value="Unassembled WGS sequence"/>
</dbReference>
<evidence type="ECO:0008006" key="4">
    <source>
        <dbReference type="Google" id="ProtNLM"/>
    </source>
</evidence>
<keyword evidence="1" id="KW-0732">Signal</keyword>
<accession>E3MY20</accession>
<dbReference type="HOGENOM" id="CLU_1705908_0_0_1"/>
<dbReference type="EMBL" id="DS268494">
    <property type="protein sequence ID" value="EFP11862.1"/>
    <property type="molecule type" value="Genomic_DNA"/>
</dbReference>